<feature type="compositionally biased region" description="Polar residues" evidence="1">
    <location>
        <begin position="505"/>
        <end position="516"/>
    </location>
</feature>
<gene>
    <name evidence="2" type="ORF">BU14_0022s0007</name>
</gene>
<feature type="region of interest" description="Disordered" evidence="1">
    <location>
        <begin position="501"/>
        <end position="542"/>
    </location>
</feature>
<dbReference type="Proteomes" id="UP000218209">
    <property type="component" value="Unassembled WGS sequence"/>
</dbReference>
<evidence type="ECO:0000256" key="1">
    <source>
        <dbReference type="SAM" id="MobiDB-lite"/>
    </source>
</evidence>
<protein>
    <submittedName>
        <fullName evidence="2">Uncharacterized protein</fullName>
    </submittedName>
</protein>
<evidence type="ECO:0000313" key="2">
    <source>
        <dbReference type="EMBL" id="OSX81286.1"/>
    </source>
</evidence>
<evidence type="ECO:0000313" key="3">
    <source>
        <dbReference type="Proteomes" id="UP000218209"/>
    </source>
</evidence>
<dbReference type="EMBL" id="KV918763">
    <property type="protein sequence ID" value="OSX81286.1"/>
    <property type="molecule type" value="Genomic_DNA"/>
</dbReference>
<proteinExistence type="predicted"/>
<keyword evidence="3" id="KW-1185">Reference proteome</keyword>
<feature type="compositionally biased region" description="Polar residues" evidence="1">
    <location>
        <begin position="13"/>
        <end position="31"/>
    </location>
</feature>
<reference evidence="2 3" key="1">
    <citation type="submission" date="2017-03" db="EMBL/GenBank/DDBJ databases">
        <title>WGS assembly of Porphyra umbilicalis.</title>
        <authorList>
            <person name="Brawley S.H."/>
            <person name="Blouin N.A."/>
            <person name="Ficko-Blean E."/>
            <person name="Wheeler G.L."/>
            <person name="Lohr M."/>
            <person name="Goodson H.V."/>
            <person name="Jenkins J.W."/>
            <person name="Blaby-Haas C.E."/>
            <person name="Helliwell K.E."/>
            <person name="Chan C."/>
            <person name="Marriage T."/>
            <person name="Bhattacharya D."/>
            <person name="Klein A.S."/>
            <person name="Badis Y."/>
            <person name="Brodie J."/>
            <person name="Cao Y."/>
            <person name="Collen J."/>
            <person name="Dittami S.M."/>
            <person name="Gachon C.M."/>
            <person name="Green B.R."/>
            <person name="Karpowicz S."/>
            <person name="Kim J.W."/>
            <person name="Kudahl U."/>
            <person name="Lin S."/>
            <person name="Michel G."/>
            <person name="Mittag M."/>
            <person name="Olson B.J."/>
            <person name="Pangilinan J."/>
            <person name="Peng Y."/>
            <person name="Qiu H."/>
            <person name="Shu S."/>
            <person name="Singer J.T."/>
            <person name="Smith A.G."/>
            <person name="Sprecher B.N."/>
            <person name="Wagner V."/>
            <person name="Wang W."/>
            <person name="Wang Z.-Y."/>
            <person name="Yan J."/>
            <person name="Yarish C."/>
            <person name="Zoeuner-Riek S."/>
            <person name="Zhuang Y."/>
            <person name="Zou Y."/>
            <person name="Lindquist E.A."/>
            <person name="Grimwood J."/>
            <person name="Barry K."/>
            <person name="Rokhsar D.S."/>
            <person name="Schmutz J."/>
            <person name="Stiller J.W."/>
            <person name="Grossman A.R."/>
            <person name="Prochnik S.E."/>
        </authorList>
    </citation>
    <scope>NUCLEOTIDE SEQUENCE [LARGE SCALE GENOMIC DNA]</scope>
    <source>
        <strain evidence="2">4086291</strain>
    </source>
</reference>
<organism evidence="2 3">
    <name type="scientific">Porphyra umbilicalis</name>
    <name type="common">Purple laver</name>
    <name type="synonym">Red alga</name>
    <dbReference type="NCBI Taxonomy" id="2786"/>
    <lineage>
        <taxon>Eukaryota</taxon>
        <taxon>Rhodophyta</taxon>
        <taxon>Bangiophyceae</taxon>
        <taxon>Bangiales</taxon>
        <taxon>Bangiaceae</taxon>
        <taxon>Porphyra</taxon>
    </lineage>
</organism>
<feature type="region of interest" description="Disordered" evidence="1">
    <location>
        <begin position="51"/>
        <end position="71"/>
    </location>
</feature>
<feature type="compositionally biased region" description="Basic and acidic residues" evidence="1">
    <location>
        <begin position="525"/>
        <end position="539"/>
    </location>
</feature>
<feature type="region of interest" description="Disordered" evidence="1">
    <location>
        <begin position="13"/>
        <end position="32"/>
    </location>
</feature>
<name>A0A1X6PKJ6_PORUM</name>
<dbReference type="AlphaFoldDB" id="A0A1X6PKJ6"/>
<sequence>MIPVDMDQALVRANSTATASSPNGGHETSGSDGLLMLYRAGSVLTAAGSPGALGPVSNATNAADDQRTDGGSTVDGPAIGSIRVDPPSAPPVGGGLVCAFGLDRVGAAARDQGNGGGAALDQAAIGGVGVGAPHSTTVGGGAVRASGDGGARVSAGEQWVGGGATSNEDATCATIVGAAPPPPGVDGTPVDSDLSGARSRSLRSTVPLPFVRKMRLHMDSCPSTNKSQFFFCGLGMLLACGILDCAQVLYMVVGHTEFGPDLVARSLTGIFNRSDVKNHGQLVRLFRAYSTAGAYDETILRTWKEATKTIFSPILRIMSYRCILLLADDGEVSLGSPAKPPTNFDPFPDAGPLFGDDIFKRECTKAAARGLKSSVFPALTRGAYRGIGRDALGNLSDATNSMLLPSAVSSYRSVRLFTRRSIADPLWREQLGWMTATTAEQVNSVLDNIKPYGMEQNKLPYGAKADSVAKMYEKIVPRRFVPDTYAVSDAGPSGMARAVWKQKSLAPTSTEQSTKPSVALDETGADGHPRGGDGGRADDGCLAPGRAKRMRWVKLLHAKPLEDILLAAPYSGQLPPALKDWKDIAAKMPKEGSLEWESATLNRHGRAIAKTRENLLE</sequence>
<accession>A0A1X6PKJ6</accession>